<sequence>MFNDAGMAWAGDKVSLIPLLDIITTSDVVSQAEDLLADALKSGWEGVMLKDVDATYQSGRRCKAWIKLKPKLTFDCRIIGFQPGKGRLDGAAGALLVSYQGKAVAVGSGLSDDQRQDIYDHPEKWVGKTAEVECQQLTPSGSMRHPSLVCVRWDK</sequence>
<keyword evidence="5" id="KW-0235">DNA replication</keyword>
<evidence type="ECO:0000256" key="4">
    <source>
        <dbReference type="ARBA" id="ARBA00022598"/>
    </source>
</evidence>
<gene>
    <name evidence="9" type="ORF">UFOVP779_1</name>
</gene>
<dbReference type="GO" id="GO:0006260">
    <property type="term" value="P:DNA replication"/>
    <property type="evidence" value="ECO:0007669"/>
    <property type="project" value="UniProtKB-KW"/>
</dbReference>
<dbReference type="InterPro" id="IPR016059">
    <property type="entry name" value="DNA_ligase_ATP-dep_CS"/>
</dbReference>
<evidence type="ECO:0000256" key="1">
    <source>
        <dbReference type="ARBA" id="ARBA00001968"/>
    </source>
</evidence>
<reference evidence="9" key="1">
    <citation type="submission" date="2020-04" db="EMBL/GenBank/DDBJ databases">
        <authorList>
            <person name="Chiriac C."/>
            <person name="Salcher M."/>
            <person name="Ghai R."/>
            <person name="Kavagutti S V."/>
        </authorList>
    </citation>
    <scope>NUCLEOTIDE SEQUENCE</scope>
</reference>
<dbReference type="Pfam" id="PF14743">
    <property type="entry name" value="DNA_ligase_OB_2"/>
    <property type="match status" value="1"/>
</dbReference>
<comment type="cofactor">
    <cofactor evidence="1">
        <name>a divalent metal cation</name>
        <dbReference type="ChEBI" id="CHEBI:60240"/>
    </cofactor>
</comment>
<dbReference type="PROSITE" id="PS00333">
    <property type="entry name" value="DNA_LIGASE_A2"/>
    <property type="match status" value="1"/>
</dbReference>
<dbReference type="PROSITE" id="PS50160">
    <property type="entry name" value="DNA_LIGASE_A3"/>
    <property type="match status" value="1"/>
</dbReference>
<evidence type="ECO:0000256" key="3">
    <source>
        <dbReference type="ARBA" id="ARBA00013308"/>
    </source>
</evidence>
<dbReference type="Pfam" id="PF01068">
    <property type="entry name" value="DNA_ligase_A_M"/>
    <property type="match status" value="1"/>
</dbReference>
<comment type="similarity">
    <text evidence="2">Belongs to the ATP-dependent DNA ligase family.</text>
</comment>
<dbReference type="Gene3D" id="2.40.50.140">
    <property type="entry name" value="Nucleic acid-binding proteins"/>
    <property type="match status" value="1"/>
</dbReference>
<dbReference type="InterPro" id="IPR050326">
    <property type="entry name" value="NAD_dep_DNA_ligaseB"/>
</dbReference>
<dbReference type="GO" id="GO:0006310">
    <property type="term" value="P:DNA recombination"/>
    <property type="evidence" value="ECO:0007669"/>
    <property type="project" value="InterPro"/>
</dbReference>
<evidence type="ECO:0000256" key="6">
    <source>
        <dbReference type="ARBA" id="ARBA00022763"/>
    </source>
</evidence>
<accession>A0A6J5NWC2</accession>
<keyword evidence="6" id="KW-0227">DNA damage</keyword>
<feature type="domain" description="ATP-dependent DNA ligase family profile" evidence="8">
    <location>
        <begin position="29"/>
        <end position="102"/>
    </location>
</feature>
<evidence type="ECO:0000256" key="7">
    <source>
        <dbReference type="ARBA" id="ARBA00023204"/>
    </source>
</evidence>
<evidence type="ECO:0000259" key="8">
    <source>
        <dbReference type="PROSITE" id="PS50160"/>
    </source>
</evidence>
<dbReference type="EMBL" id="LR796720">
    <property type="protein sequence ID" value="CAB4161886.1"/>
    <property type="molecule type" value="Genomic_DNA"/>
</dbReference>
<dbReference type="SUPFAM" id="SSF50249">
    <property type="entry name" value="Nucleic acid-binding proteins"/>
    <property type="match status" value="1"/>
</dbReference>
<dbReference type="Gene3D" id="3.30.470.30">
    <property type="entry name" value="DNA ligase/mRNA capping enzyme"/>
    <property type="match status" value="1"/>
</dbReference>
<dbReference type="GO" id="GO:0006281">
    <property type="term" value="P:DNA repair"/>
    <property type="evidence" value="ECO:0007669"/>
    <property type="project" value="UniProtKB-KW"/>
</dbReference>
<dbReference type="GO" id="GO:0005524">
    <property type="term" value="F:ATP binding"/>
    <property type="evidence" value="ECO:0007669"/>
    <property type="project" value="InterPro"/>
</dbReference>
<dbReference type="InterPro" id="IPR012310">
    <property type="entry name" value="DNA_ligase_ATP-dep_cent"/>
</dbReference>
<evidence type="ECO:0000256" key="2">
    <source>
        <dbReference type="ARBA" id="ARBA00007572"/>
    </source>
</evidence>
<dbReference type="PANTHER" id="PTHR47810:SF1">
    <property type="entry name" value="DNA LIGASE B"/>
    <property type="match status" value="1"/>
</dbReference>
<organism evidence="9">
    <name type="scientific">uncultured Caudovirales phage</name>
    <dbReference type="NCBI Taxonomy" id="2100421"/>
    <lineage>
        <taxon>Viruses</taxon>
        <taxon>Duplodnaviria</taxon>
        <taxon>Heunggongvirae</taxon>
        <taxon>Uroviricota</taxon>
        <taxon>Caudoviricetes</taxon>
        <taxon>Peduoviridae</taxon>
        <taxon>Maltschvirus</taxon>
        <taxon>Maltschvirus maltsch</taxon>
    </lineage>
</organism>
<dbReference type="CDD" id="cd08041">
    <property type="entry name" value="OBF_kDNA_ligase_like"/>
    <property type="match status" value="1"/>
</dbReference>
<keyword evidence="4 9" id="KW-0436">Ligase</keyword>
<evidence type="ECO:0000256" key="5">
    <source>
        <dbReference type="ARBA" id="ARBA00022705"/>
    </source>
</evidence>
<protein>
    <recommendedName>
        <fullName evidence="3">DNA ligase</fullName>
    </recommendedName>
</protein>
<dbReference type="InterPro" id="IPR012340">
    <property type="entry name" value="NA-bd_OB-fold"/>
</dbReference>
<name>A0A6J5NWC2_9CAUD</name>
<dbReference type="PANTHER" id="PTHR47810">
    <property type="entry name" value="DNA LIGASE"/>
    <property type="match status" value="1"/>
</dbReference>
<dbReference type="GO" id="GO:0003910">
    <property type="term" value="F:DNA ligase (ATP) activity"/>
    <property type="evidence" value="ECO:0007669"/>
    <property type="project" value="InterPro"/>
</dbReference>
<dbReference type="InterPro" id="IPR029319">
    <property type="entry name" value="DNA_ligase_OB"/>
</dbReference>
<evidence type="ECO:0000313" key="9">
    <source>
        <dbReference type="EMBL" id="CAB4161886.1"/>
    </source>
</evidence>
<proteinExistence type="inferred from homology"/>
<keyword evidence="7" id="KW-0234">DNA repair</keyword>